<reference evidence="11 12" key="1">
    <citation type="submission" date="2024-06" db="EMBL/GenBank/DDBJ databases">
        <authorList>
            <person name="Li Z."/>
            <person name="Jiang Y."/>
        </authorList>
    </citation>
    <scope>NUCLEOTIDE SEQUENCE [LARGE SCALE GENOMIC DNA]</scope>
    <source>
        <strain evidence="11 12">HSW-8</strain>
    </source>
</reference>
<dbReference type="NCBIfam" id="NF004776">
    <property type="entry name" value="PRK06116.1"/>
    <property type="match status" value="1"/>
</dbReference>
<dbReference type="Pfam" id="PF02852">
    <property type="entry name" value="Pyr_redox_dim"/>
    <property type="match status" value="1"/>
</dbReference>
<dbReference type="PRINTS" id="PR00411">
    <property type="entry name" value="PNDRDTASEI"/>
</dbReference>
<keyword evidence="6" id="KW-1015">Disulfide bond</keyword>
<dbReference type="InterPro" id="IPR016156">
    <property type="entry name" value="FAD/NAD-linked_Rdtase_dimer_sf"/>
</dbReference>
<dbReference type="InterPro" id="IPR046952">
    <property type="entry name" value="GSHR/TRXR-like"/>
</dbReference>
<comment type="similarity">
    <text evidence="2 8">Belongs to the class-I pyridine nucleotide-disulfide oxidoreductase family.</text>
</comment>
<comment type="cofactor">
    <cofactor evidence="1">
        <name>FAD</name>
        <dbReference type="ChEBI" id="CHEBI:57692"/>
    </cofactor>
</comment>
<keyword evidence="12" id="KW-1185">Reference proteome</keyword>
<evidence type="ECO:0000256" key="5">
    <source>
        <dbReference type="ARBA" id="ARBA00023002"/>
    </source>
</evidence>
<dbReference type="EC" id="1.8.1.7" evidence="11"/>
<evidence type="ECO:0000259" key="10">
    <source>
        <dbReference type="Pfam" id="PF07992"/>
    </source>
</evidence>
<dbReference type="InterPro" id="IPR012999">
    <property type="entry name" value="Pyr_OxRdtase_I_AS"/>
</dbReference>
<dbReference type="Pfam" id="PF07992">
    <property type="entry name" value="Pyr_redox_2"/>
    <property type="match status" value="1"/>
</dbReference>
<evidence type="ECO:0000256" key="6">
    <source>
        <dbReference type="ARBA" id="ARBA00023157"/>
    </source>
</evidence>
<dbReference type="InterPro" id="IPR001100">
    <property type="entry name" value="Pyr_nuc-diS_OxRdtase"/>
</dbReference>
<evidence type="ECO:0000313" key="12">
    <source>
        <dbReference type="Proteomes" id="UP001465331"/>
    </source>
</evidence>
<dbReference type="InterPro" id="IPR036188">
    <property type="entry name" value="FAD/NAD-bd_sf"/>
</dbReference>
<evidence type="ECO:0000256" key="8">
    <source>
        <dbReference type="RuleBase" id="RU003691"/>
    </source>
</evidence>
<evidence type="ECO:0000256" key="1">
    <source>
        <dbReference type="ARBA" id="ARBA00001974"/>
    </source>
</evidence>
<keyword evidence="7 8" id="KW-0676">Redox-active center</keyword>
<dbReference type="InterPro" id="IPR004099">
    <property type="entry name" value="Pyr_nucl-diS_OxRdtase_dimer"/>
</dbReference>
<name>A0ABV2A8E5_9GAMM</name>
<evidence type="ECO:0000256" key="2">
    <source>
        <dbReference type="ARBA" id="ARBA00007532"/>
    </source>
</evidence>
<sequence length="460" mass="49264">MSDRADAFDVDLFVIGGGSGGVRAARIAAGHGARVAIAEADRFGGTCVIRGCVPKKLLVYASRFADEFRDAAGYGWSIDSARFDWPTLIANKDREIARLERLYAEGLEKAGVRLYRQRAALAGPQAVRLADGSVIRAAHILVATGGVPRRDPNWAAHPRVLVSDDMFRLPKLPARLIVVGGGYIAVEFACLMHGLGVRTTLIHRGAELLRGFDRELATALRQAMQARGIEVLLGARPTHIDGRADRVSLRLDDGRVLDADYALMAIGRDPATHGLGLEDVGVVLEANGAIAVDAASRSSVPSIYAVGDVTDRVNLTPVAIREGQAFADSVFGKREARVDHALIPTAVFSTPELGCVGLTEAQALDEYAAIEIYRASFRPLKATLGGSAERTLLKLIVDADSQRVLGAHMLGPDAAEMAQLLGIALRMNARKADFDATMALHPTLAEEWVTLRAAQRITRG</sequence>
<gene>
    <name evidence="11" type="primary">gorA</name>
    <name evidence="11" type="ORF">ABSH63_05215</name>
</gene>
<dbReference type="Gene3D" id="3.50.50.60">
    <property type="entry name" value="FAD/NAD(P)-binding domain"/>
    <property type="match status" value="2"/>
</dbReference>
<dbReference type="Gene3D" id="3.30.390.30">
    <property type="match status" value="1"/>
</dbReference>
<dbReference type="PANTHER" id="PTHR42737:SF2">
    <property type="entry name" value="GLUTATHIONE REDUCTASE"/>
    <property type="match status" value="1"/>
</dbReference>
<comment type="caution">
    <text evidence="11">The sequence shown here is derived from an EMBL/GenBank/DDBJ whole genome shotgun (WGS) entry which is preliminary data.</text>
</comment>
<protein>
    <submittedName>
        <fullName evidence="11">Glutathione-disulfide reductase</fullName>
        <ecNumber evidence="11">1.8.1.7</ecNumber>
    </submittedName>
</protein>
<keyword evidence="3 8" id="KW-0285">Flavoprotein</keyword>
<feature type="domain" description="Pyridine nucleotide-disulphide oxidoreductase dimerisation" evidence="9">
    <location>
        <begin position="343"/>
        <end position="451"/>
    </location>
</feature>
<dbReference type="RefSeq" id="WP_352888045.1">
    <property type="nucleotide sequence ID" value="NZ_JBEPIJ010000004.1"/>
</dbReference>
<dbReference type="PANTHER" id="PTHR42737">
    <property type="entry name" value="GLUTATHIONE REDUCTASE"/>
    <property type="match status" value="1"/>
</dbReference>
<dbReference type="InterPro" id="IPR023753">
    <property type="entry name" value="FAD/NAD-binding_dom"/>
</dbReference>
<evidence type="ECO:0000313" key="11">
    <source>
        <dbReference type="EMBL" id="MES0873409.1"/>
    </source>
</evidence>
<dbReference type="PROSITE" id="PS00076">
    <property type="entry name" value="PYRIDINE_REDOX_1"/>
    <property type="match status" value="1"/>
</dbReference>
<accession>A0ABV2A8E5</accession>
<keyword evidence="5 8" id="KW-0560">Oxidoreductase</keyword>
<dbReference type="Proteomes" id="UP001465331">
    <property type="component" value="Unassembled WGS sequence"/>
</dbReference>
<dbReference type="EMBL" id="JBEPIJ010000004">
    <property type="protein sequence ID" value="MES0873409.1"/>
    <property type="molecule type" value="Genomic_DNA"/>
</dbReference>
<evidence type="ECO:0000256" key="4">
    <source>
        <dbReference type="ARBA" id="ARBA00022827"/>
    </source>
</evidence>
<evidence type="ECO:0000259" key="9">
    <source>
        <dbReference type="Pfam" id="PF02852"/>
    </source>
</evidence>
<dbReference type="SUPFAM" id="SSF51905">
    <property type="entry name" value="FAD/NAD(P)-binding domain"/>
    <property type="match status" value="1"/>
</dbReference>
<dbReference type="PRINTS" id="PR00368">
    <property type="entry name" value="FADPNR"/>
</dbReference>
<evidence type="ECO:0000256" key="3">
    <source>
        <dbReference type="ARBA" id="ARBA00022630"/>
    </source>
</evidence>
<proteinExistence type="inferred from homology"/>
<dbReference type="PIRSF" id="PIRSF000350">
    <property type="entry name" value="Mercury_reductase_MerA"/>
    <property type="match status" value="1"/>
</dbReference>
<feature type="domain" description="FAD/NAD(P)-binding" evidence="10">
    <location>
        <begin position="11"/>
        <end position="323"/>
    </location>
</feature>
<keyword evidence="4 8" id="KW-0274">FAD</keyword>
<evidence type="ECO:0000256" key="7">
    <source>
        <dbReference type="ARBA" id="ARBA00023284"/>
    </source>
</evidence>
<dbReference type="GO" id="GO:0004362">
    <property type="term" value="F:glutathione-disulfide reductase (NADPH) activity"/>
    <property type="evidence" value="ECO:0007669"/>
    <property type="project" value="UniProtKB-EC"/>
</dbReference>
<organism evidence="11 12">
    <name type="scientific">Sinimarinibacterium thermocellulolyticum</name>
    <dbReference type="NCBI Taxonomy" id="3170016"/>
    <lineage>
        <taxon>Bacteria</taxon>
        <taxon>Pseudomonadati</taxon>
        <taxon>Pseudomonadota</taxon>
        <taxon>Gammaproteobacteria</taxon>
        <taxon>Nevskiales</taxon>
        <taxon>Nevskiaceae</taxon>
        <taxon>Sinimarinibacterium</taxon>
    </lineage>
</organism>
<dbReference type="SUPFAM" id="SSF55424">
    <property type="entry name" value="FAD/NAD-linked reductases, dimerisation (C-terminal) domain"/>
    <property type="match status" value="1"/>
</dbReference>